<dbReference type="PROSITE" id="PS52050">
    <property type="entry name" value="WYL"/>
    <property type="match status" value="1"/>
</dbReference>
<dbReference type="OrthoDB" id="9815009at2"/>
<dbReference type="Gene3D" id="1.10.10.10">
    <property type="entry name" value="Winged helix-like DNA-binding domain superfamily/Winged helix DNA-binding domain"/>
    <property type="match status" value="1"/>
</dbReference>
<dbReference type="Pfam" id="PF08279">
    <property type="entry name" value="HTH_11"/>
    <property type="match status" value="1"/>
</dbReference>
<dbReference type="InterPro" id="IPR036390">
    <property type="entry name" value="WH_DNA-bd_sf"/>
</dbReference>
<evidence type="ECO:0000259" key="3">
    <source>
        <dbReference type="Pfam" id="PF25583"/>
    </source>
</evidence>
<proteinExistence type="predicted"/>
<dbReference type="RefSeq" id="WP_090792241.1">
    <property type="nucleotide sequence ID" value="NZ_FMYI01000001.1"/>
</dbReference>
<dbReference type="InterPro" id="IPR013196">
    <property type="entry name" value="HTH_11"/>
</dbReference>
<dbReference type="InterPro" id="IPR026881">
    <property type="entry name" value="WYL_dom"/>
</dbReference>
<dbReference type="InterPro" id="IPR028349">
    <property type="entry name" value="PafC-like"/>
</dbReference>
<dbReference type="InterPro" id="IPR057727">
    <property type="entry name" value="WCX_dom"/>
</dbReference>
<dbReference type="PANTHER" id="PTHR34580">
    <property type="match status" value="1"/>
</dbReference>
<organism evidence="4 5">
    <name type="scientific">Pelagirhabdus alkalitolerans</name>
    <dbReference type="NCBI Taxonomy" id="1612202"/>
    <lineage>
        <taxon>Bacteria</taxon>
        <taxon>Bacillati</taxon>
        <taxon>Bacillota</taxon>
        <taxon>Bacilli</taxon>
        <taxon>Bacillales</taxon>
        <taxon>Bacillaceae</taxon>
        <taxon>Pelagirhabdus</taxon>
    </lineage>
</organism>
<feature type="domain" description="WCX" evidence="3">
    <location>
        <begin position="232"/>
        <end position="309"/>
    </location>
</feature>
<protein>
    <submittedName>
        <fullName evidence="4">Predicted DNA-binding transcriptional regulator YafY, contains an HTH and WYL domains</fullName>
    </submittedName>
</protein>
<dbReference type="PIRSF" id="PIRSF016838">
    <property type="entry name" value="PafC"/>
    <property type="match status" value="1"/>
</dbReference>
<evidence type="ECO:0000259" key="2">
    <source>
        <dbReference type="Pfam" id="PF13280"/>
    </source>
</evidence>
<dbReference type="EMBL" id="FMYI01000001">
    <property type="protein sequence ID" value="SDB83427.1"/>
    <property type="molecule type" value="Genomic_DNA"/>
</dbReference>
<dbReference type="SUPFAM" id="SSF46785">
    <property type="entry name" value="Winged helix' DNA-binding domain"/>
    <property type="match status" value="1"/>
</dbReference>
<name>A0A1G6GN63_9BACI</name>
<gene>
    <name evidence="4" type="ORF">SAMN05421734_101309</name>
</gene>
<dbReference type="InterPro" id="IPR051534">
    <property type="entry name" value="CBASS_pafABC_assoc_protein"/>
</dbReference>
<dbReference type="PANTHER" id="PTHR34580:SF1">
    <property type="entry name" value="PROTEIN PAFC"/>
    <property type="match status" value="1"/>
</dbReference>
<dbReference type="STRING" id="1612202.SAMN05421734_101309"/>
<reference evidence="5" key="1">
    <citation type="submission" date="2016-09" db="EMBL/GenBank/DDBJ databases">
        <authorList>
            <person name="Varghese N."/>
            <person name="Submissions S."/>
        </authorList>
    </citation>
    <scope>NUCLEOTIDE SEQUENCE [LARGE SCALE GENOMIC DNA]</scope>
    <source>
        <strain evidence="5">S5</strain>
    </source>
</reference>
<accession>A0A1G6GN63</accession>
<feature type="domain" description="WYL" evidence="2">
    <location>
        <begin position="137"/>
        <end position="205"/>
    </location>
</feature>
<evidence type="ECO:0000313" key="5">
    <source>
        <dbReference type="Proteomes" id="UP000242949"/>
    </source>
</evidence>
<sequence>MSKVSNCLQMIQVLMARPKVKIQDLADELEVKPRMVRVYRDELEKAGIYIQSERGINGGYSLDSRSILPIRNFTSDEVQELQIAIQSYLSKQPNLETTLNNALEKIRAFQRDQELSSRHFYFANDHLINTEIGNESEHYKQLFDAFSQRRKVLIAYEAASTSEVTTRTIHPYAFVVYDESMYCVAFCELKQAMRTFKIIRIHSLKQQKERYTIPQAFDIREQFPKLGFIQEPQKVELIIKSPTSNLVKESIYGIDQVIEPLENNAIRFKATLNGSESIKRWILGMGTNVQVIGPATLKQEIHKEIKQMLNQYKDLY</sequence>
<dbReference type="GO" id="GO:0003677">
    <property type="term" value="F:DNA binding"/>
    <property type="evidence" value="ECO:0007669"/>
    <property type="project" value="UniProtKB-KW"/>
</dbReference>
<dbReference type="InterPro" id="IPR036388">
    <property type="entry name" value="WH-like_DNA-bd_sf"/>
</dbReference>
<feature type="domain" description="Helix-turn-helix type 11" evidence="1">
    <location>
        <begin position="8"/>
        <end position="60"/>
    </location>
</feature>
<keyword evidence="4" id="KW-0238">DNA-binding</keyword>
<dbReference type="Pfam" id="PF13280">
    <property type="entry name" value="WYL"/>
    <property type="match status" value="1"/>
</dbReference>
<dbReference type="Proteomes" id="UP000242949">
    <property type="component" value="Unassembled WGS sequence"/>
</dbReference>
<keyword evidence="5" id="KW-1185">Reference proteome</keyword>
<evidence type="ECO:0000259" key="1">
    <source>
        <dbReference type="Pfam" id="PF08279"/>
    </source>
</evidence>
<dbReference type="Pfam" id="PF25583">
    <property type="entry name" value="WCX"/>
    <property type="match status" value="1"/>
</dbReference>
<dbReference type="AlphaFoldDB" id="A0A1G6GN63"/>
<evidence type="ECO:0000313" key="4">
    <source>
        <dbReference type="EMBL" id="SDB83427.1"/>
    </source>
</evidence>